<evidence type="ECO:0000256" key="6">
    <source>
        <dbReference type="ARBA" id="ARBA00023004"/>
    </source>
</evidence>
<dbReference type="SUPFAM" id="SSF56935">
    <property type="entry name" value="Porins"/>
    <property type="match status" value="1"/>
</dbReference>
<feature type="domain" description="TonB-dependent receptor plug" evidence="15">
    <location>
        <begin position="198"/>
        <end position="307"/>
    </location>
</feature>
<dbReference type="GO" id="GO:0006826">
    <property type="term" value="P:iron ion transport"/>
    <property type="evidence" value="ECO:0007669"/>
    <property type="project" value="UniProtKB-KW"/>
</dbReference>
<keyword evidence="6" id="KW-0408">Iron</keyword>
<keyword evidence="3 11" id="KW-1134">Transmembrane beta strand</keyword>
<evidence type="ECO:0000256" key="1">
    <source>
        <dbReference type="ARBA" id="ARBA00004571"/>
    </source>
</evidence>
<evidence type="ECO:0000259" key="14">
    <source>
        <dbReference type="Pfam" id="PF00593"/>
    </source>
</evidence>
<keyword evidence="10 11" id="KW-0998">Cell outer membrane</keyword>
<dbReference type="InterPro" id="IPR012910">
    <property type="entry name" value="Plug_dom"/>
</dbReference>
<keyword evidence="8 12" id="KW-0798">TonB box</keyword>
<evidence type="ECO:0000259" key="15">
    <source>
        <dbReference type="Pfam" id="PF07715"/>
    </source>
</evidence>
<dbReference type="InterPro" id="IPR037066">
    <property type="entry name" value="Plug_dom_sf"/>
</dbReference>
<evidence type="ECO:0000256" key="5">
    <source>
        <dbReference type="ARBA" id="ARBA00022692"/>
    </source>
</evidence>
<dbReference type="AlphaFoldDB" id="A0A2Z5ZKM8"/>
<feature type="domain" description="TonB-dependent receptor-like beta-barrel" evidence="14">
    <location>
        <begin position="361"/>
        <end position="808"/>
    </location>
</feature>
<feature type="region of interest" description="Disordered" evidence="13">
    <location>
        <begin position="1"/>
        <end position="24"/>
    </location>
</feature>
<evidence type="ECO:0000256" key="11">
    <source>
        <dbReference type="PROSITE-ProRule" id="PRU01360"/>
    </source>
</evidence>
<dbReference type="PANTHER" id="PTHR32552">
    <property type="entry name" value="FERRICHROME IRON RECEPTOR-RELATED"/>
    <property type="match status" value="1"/>
</dbReference>
<dbReference type="Gene3D" id="2.170.130.10">
    <property type="entry name" value="TonB-dependent receptor, plug domain"/>
    <property type="match status" value="1"/>
</dbReference>
<evidence type="ECO:0000256" key="10">
    <source>
        <dbReference type="ARBA" id="ARBA00023237"/>
    </source>
</evidence>
<dbReference type="EMBL" id="AP018515">
    <property type="protein sequence ID" value="BBC81188.1"/>
    <property type="molecule type" value="Genomic_DNA"/>
</dbReference>
<dbReference type="Proteomes" id="UP000270034">
    <property type="component" value="Chromosome"/>
</dbReference>
<keyword evidence="4" id="KW-0410">Iron transport</keyword>
<evidence type="ECO:0000256" key="2">
    <source>
        <dbReference type="ARBA" id="ARBA00022448"/>
    </source>
</evidence>
<dbReference type="Pfam" id="PF07715">
    <property type="entry name" value="Plug"/>
    <property type="match status" value="1"/>
</dbReference>
<comment type="subcellular location">
    <subcellularLocation>
        <location evidence="1 11">Cell outer membrane</location>
        <topology evidence="1 11">Multi-pass membrane protein</topology>
    </subcellularLocation>
</comment>
<dbReference type="InterPro" id="IPR000531">
    <property type="entry name" value="Beta-barrel_TonB"/>
</dbReference>
<dbReference type="KEGG" id="aot:AcetOri_orf04310"/>
<accession>A0A2Z5ZKM8</accession>
<gene>
    <name evidence="16" type="ORF">AcetOrient_orf04310</name>
</gene>
<sequence>MAVEEHTQPIHRNRNTQLPSEYNLKRGHFRSSIKTDARCNSHLKTTQKHTVFSGALFMSDYTRVMLHFSRRRKRYAVALILLTADLESFRSAYAQDASYEHSLHNHHHTTGKQTGATKTIAKPVEHDEMEGMSPEDMLHHHPHPAKTQAGSANATAKPAEHDEMEGMYHGGARATDAEEVNVKGTHVPPIRRAAARLLSIPGGTSVVDSKMVLKQRNATAADLLSYQPGVYAQAPAGSDDIRLSIRGSGLQVGSNATRAGIIVLFDDLPATTPIGSFNELLEPLGTNYTEILRGGNGFDRGSLQLGGLINYHTFTGYDAKTFQGRVEAGSFGYVKEQLSSGHVFGKSDYYISVTNSYRSGYQEQTKSTAFGINFNYGYRFNDSVDTRFFFRYRQTYEGNPYYLTRAQIRENPKQAQAPYNTWGTYTIEPGTKYFGNRTTIRIDDNSRLMIGATYIDAPMNHQLGNTASIYDNFYLSGVVRYLRNDKIFDHKSDTTLGVYATGDLPGSQFYNVVRRAAAYPTIPLGTLLNRQKLGGSSTVFHVSNNTEIFKNFWLTAGGALSYDPRSGSVRYPVVNHFSTHPLNFAPRGGFRYQITPDIRLYGNVSRSVQSAQDWQFLSGSRYTTGPATGMTEGWQKLEPQTATTFEVGTEGTWRGQHWSLSYYHSAVHNELLQVVTPVSQLYNSAVFSNASRTTHQGVEAGVTGTLYKWNGGDITYMQSYTYSDFHYNHDAVFGHNRLPGVPVHYYQGEVHADFKNGFYTTFDVEAASSITASYDNKAKTAPYHIYSYTLGYLWPKKSRRVYLQLHNLANKHYAMGVVPVYTATNGDAAAEMPGDGFGVFAGVDIGFN</sequence>
<keyword evidence="2 11" id="KW-0813">Transport</keyword>
<keyword evidence="5 11" id="KW-0812">Transmembrane</keyword>
<organism evidence="16 17">
    <name type="scientific">Acetobacter orientalis</name>
    <dbReference type="NCBI Taxonomy" id="146474"/>
    <lineage>
        <taxon>Bacteria</taxon>
        <taxon>Pseudomonadati</taxon>
        <taxon>Pseudomonadota</taxon>
        <taxon>Alphaproteobacteria</taxon>
        <taxon>Acetobacterales</taxon>
        <taxon>Acetobacteraceae</taxon>
        <taxon>Acetobacter</taxon>
    </lineage>
</organism>
<evidence type="ECO:0000256" key="13">
    <source>
        <dbReference type="SAM" id="MobiDB-lite"/>
    </source>
</evidence>
<evidence type="ECO:0000313" key="16">
    <source>
        <dbReference type="EMBL" id="BBC81188.1"/>
    </source>
</evidence>
<dbReference type="GO" id="GO:0009279">
    <property type="term" value="C:cell outer membrane"/>
    <property type="evidence" value="ECO:0007669"/>
    <property type="project" value="UniProtKB-SubCell"/>
</dbReference>
<evidence type="ECO:0000256" key="8">
    <source>
        <dbReference type="ARBA" id="ARBA00023077"/>
    </source>
</evidence>
<dbReference type="PANTHER" id="PTHR32552:SF81">
    <property type="entry name" value="TONB-DEPENDENT OUTER MEMBRANE RECEPTOR"/>
    <property type="match status" value="1"/>
</dbReference>
<keyword evidence="9 11" id="KW-0472">Membrane</keyword>
<evidence type="ECO:0000256" key="7">
    <source>
        <dbReference type="ARBA" id="ARBA00023065"/>
    </source>
</evidence>
<evidence type="ECO:0000256" key="4">
    <source>
        <dbReference type="ARBA" id="ARBA00022496"/>
    </source>
</evidence>
<dbReference type="InterPro" id="IPR039426">
    <property type="entry name" value="TonB-dep_rcpt-like"/>
</dbReference>
<proteinExistence type="inferred from homology"/>
<reference evidence="16 17" key="1">
    <citation type="submission" date="2018-02" db="EMBL/GenBank/DDBJ databases">
        <title>Acetobacter orientalis genome.</title>
        <authorList>
            <person name="Nakashima N."/>
            <person name="Tamura T."/>
        </authorList>
    </citation>
    <scope>NUCLEOTIDE SEQUENCE [LARGE SCALE GENOMIC DNA]</scope>
    <source>
        <strain evidence="16 17">FAN1</strain>
    </source>
</reference>
<comment type="similarity">
    <text evidence="11 12">Belongs to the TonB-dependent receptor family.</text>
</comment>
<dbReference type="Pfam" id="PF00593">
    <property type="entry name" value="TonB_dep_Rec_b-barrel"/>
    <property type="match status" value="1"/>
</dbReference>
<name>A0A2Z5ZKM8_9PROT</name>
<keyword evidence="7" id="KW-0406">Ion transport</keyword>
<evidence type="ECO:0000313" key="17">
    <source>
        <dbReference type="Proteomes" id="UP000270034"/>
    </source>
</evidence>
<protein>
    <submittedName>
        <fullName evidence="16">TonB-dependent outer membrane siderophore receptor</fullName>
    </submittedName>
</protein>
<keyword evidence="16" id="KW-0675">Receptor</keyword>
<evidence type="ECO:0000256" key="3">
    <source>
        <dbReference type="ARBA" id="ARBA00022452"/>
    </source>
</evidence>
<evidence type="ECO:0000256" key="12">
    <source>
        <dbReference type="RuleBase" id="RU003357"/>
    </source>
</evidence>
<dbReference type="PROSITE" id="PS52016">
    <property type="entry name" value="TONB_DEPENDENT_REC_3"/>
    <property type="match status" value="1"/>
</dbReference>
<dbReference type="InterPro" id="IPR036942">
    <property type="entry name" value="Beta-barrel_TonB_sf"/>
</dbReference>
<feature type="region of interest" description="Disordered" evidence="13">
    <location>
        <begin position="133"/>
        <end position="156"/>
    </location>
</feature>
<dbReference type="Gene3D" id="2.40.170.20">
    <property type="entry name" value="TonB-dependent receptor, beta-barrel domain"/>
    <property type="match status" value="1"/>
</dbReference>
<evidence type="ECO:0000256" key="9">
    <source>
        <dbReference type="ARBA" id="ARBA00023136"/>
    </source>
</evidence>